<dbReference type="GO" id="GO:0036064">
    <property type="term" value="C:ciliary basal body"/>
    <property type="evidence" value="ECO:0007669"/>
    <property type="project" value="TreeGrafter"/>
</dbReference>
<reference evidence="5 6" key="1">
    <citation type="submission" date="2014-06" db="EMBL/GenBank/DDBJ databases">
        <authorList>
            <person name="Swart Estienne"/>
        </authorList>
    </citation>
    <scope>NUCLEOTIDE SEQUENCE [LARGE SCALE GENOMIC DNA]</scope>
    <source>
        <strain evidence="5 6">130c</strain>
    </source>
</reference>
<dbReference type="PANTHER" id="PTHR12241">
    <property type="entry name" value="TUBULIN POLYGLUTAMYLASE"/>
    <property type="match status" value="1"/>
</dbReference>
<dbReference type="EMBL" id="CCKQ01003208">
    <property type="protein sequence ID" value="CDW74312.1"/>
    <property type="molecule type" value="Genomic_DNA"/>
</dbReference>
<dbReference type="GO" id="GO:0005524">
    <property type="term" value="F:ATP binding"/>
    <property type="evidence" value="ECO:0007669"/>
    <property type="project" value="UniProtKB-KW"/>
</dbReference>
<evidence type="ECO:0000256" key="1">
    <source>
        <dbReference type="ARBA" id="ARBA00022598"/>
    </source>
</evidence>
<evidence type="ECO:0000256" key="2">
    <source>
        <dbReference type="ARBA" id="ARBA00022741"/>
    </source>
</evidence>
<keyword evidence="2" id="KW-0547">Nucleotide-binding</keyword>
<feature type="region of interest" description="Disordered" evidence="4">
    <location>
        <begin position="1"/>
        <end position="69"/>
    </location>
</feature>
<evidence type="ECO:0000313" key="5">
    <source>
        <dbReference type="EMBL" id="CDW74312.1"/>
    </source>
</evidence>
<dbReference type="GO" id="GO:0070740">
    <property type="term" value="F:tubulin-glutamic acid ligase activity"/>
    <property type="evidence" value="ECO:0007669"/>
    <property type="project" value="TreeGrafter"/>
</dbReference>
<dbReference type="AlphaFoldDB" id="A0A077ZYT7"/>
<dbReference type="OrthoDB" id="202825at2759"/>
<dbReference type="InParanoid" id="A0A077ZYT7"/>
<proteinExistence type="predicted"/>
<dbReference type="Pfam" id="PF03133">
    <property type="entry name" value="TTL"/>
    <property type="match status" value="1"/>
</dbReference>
<evidence type="ECO:0000313" key="6">
    <source>
        <dbReference type="Proteomes" id="UP000039865"/>
    </source>
</evidence>
<dbReference type="GO" id="GO:0000226">
    <property type="term" value="P:microtubule cytoskeleton organization"/>
    <property type="evidence" value="ECO:0007669"/>
    <property type="project" value="TreeGrafter"/>
</dbReference>
<protein>
    <submittedName>
        <fullName evidence="5">Low quality protein: tubulin polyglutamylase ttll6</fullName>
    </submittedName>
</protein>
<dbReference type="PANTHER" id="PTHR12241:SF147">
    <property type="entry name" value="TUBULIN POLYGLUTAMYLASE TTLL7"/>
    <property type="match status" value="1"/>
</dbReference>
<dbReference type="InterPro" id="IPR004344">
    <property type="entry name" value="TTL/TTLL_fam"/>
</dbReference>
<dbReference type="Gene3D" id="3.30.470.20">
    <property type="entry name" value="ATP-grasp fold, B domain"/>
    <property type="match status" value="1"/>
</dbReference>
<sequence length="1000" mass="117337">MRDQEKSRSKQNSSTLNKNESKDSFKNQDLQEVYESPDKKSKQQAKKPKLPKPKRENSEQIKLDRTQLSSNDDQIKINIKAHPIDYNFFPKTWILPKDMSKLKAYYQSKEENMPYLICKPDCLSQGRGIFMTNKLEDINNHFSHQDPEKKQILIAQKYVKKPYLIDNLKFDLRIYVLVTCCNPLKIFLYEEGLARFATFEYTLDQIDNTFIHLTNYAINKNSENYVENEDVDAQSGTKRSLKSVFQRLEKDGIDVKLLQSRMKDIFIKTLLAVQSDILHNYRMSQPSEKECSLCFEILGFDILIDSNGKPWLLEVNQAPSFNTDTKLDYKVKKGLIMDTFKLLNITKESKQRLIDRSELEKKMKIMPKKDLKIIQEKKEVLEQYFIQQKFLYEQENKGGFVKIYPLLENYFQYNTKEDSFNKRKDSGDSFSNDIQVQQYYQVFLNTSNMFMCDTVVRKINENRRKYPQTYMFKLNNEVNTNSTVYRFTNQSQTNDYVQTNYQFSQVLKKENSEKRLKVTNYYDLLDFILPRQANVITSNQSSQAMLKDQSDQQQIQSKQVQQKEIKLPIRVELENQQRRSQDLYYMPNIKYNTREQFIQKEGGQVSISQIQNLKEKGMQITQNAWIQKMKRQQANKSPKNFGFSSIAQNMSAQQTSLNFNNIQKPFQIQVNQQFEPTEQLLIIQQNQPQSSHRQQSFLKYISLSEQSKQQNAQLASQNKDTQQQQSQQQLVKQNLEESANKNPNYQPVNFPHIITKNIPISPQATTSFVSQMPTIQPLQGLSITSPQNQTIINMIPYETSELFNLRKSVVANHIHHGNNKFENQSDYIDNNIFSSQHMQSQIKNQFRATRLAEFQSKANNKIEHTTNTNTNGNNYNKFLRLSEIRKQDSLDFKNIKESFDVSKYSRSIIRDVIDKNPQSNRGLITERDNSQSQKLQITNMNKLISFDNTQQDIPRVIEQKGLKKESGERTTMILKNAQLVKSHKGNIQNYTRIVQDPSII</sequence>
<feature type="compositionally biased region" description="Polar residues" evidence="4">
    <location>
        <begin position="709"/>
        <end position="721"/>
    </location>
</feature>
<gene>
    <name evidence="5" type="primary">Contig3964.g4244</name>
    <name evidence="5" type="ORF">STYLEM_3307</name>
</gene>
<feature type="region of interest" description="Disordered" evidence="4">
    <location>
        <begin position="709"/>
        <end position="732"/>
    </location>
</feature>
<organism evidence="5 6">
    <name type="scientific">Stylonychia lemnae</name>
    <name type="common">Ciliate</name>
    <dbReference type="NCBI Taxonomy" id="5949"/>
    <lineage>
        <taxon>Eukaryota</taxon>
        <taxon>Sar</taxon>
        <taxon>Alveolata</taxon>
        <taxon>Ciliophora</taxon>
        <taxon>Intramacronucleata</taxon>
        <taxon>Spirotrichea</taxon>
        <taxon>Stichotrichia</taxon>
        <taxon>Sporadotrichida</taxon>
        <taxon>Oxytrichidae</taxon>
        <taxon>Stylonychinae</taxon>
        <taxon>Stylonychia</taxon>
    </lineage>
</organism>
<evidence type="ECO:0000256" key="3">
    <source>
        <dbReference type="ARBA" id="ARBA00022840"/>
    </source>
</evidence>
<dbReference type="Proteomes" id="UP000039865">
    <property type="component" value="Unassembled WGS sequence"/>
</dbReference>
<feature type="compositionally biased region" description="Basic and acidic residues" evidence="4">
    <location>
        <begin position="53"/>
        <end position="65"/>
    </location>
</feature>
<feature type="compositionally biased region" description="Basic residues" evidence="4">
    <location>
        <begin position="42"/>
        <end position="52"/>
    </location>
</feature>
<keyword evidence="3" id="KW-0067">ATP-binding</keyword>
<dbReference type="PROSITE" id="PS51221">
    <property type="entry name" value="TTL"/>
    <property type="match status" value="1"/>
</dbReference>
<accession>A0A077ZYT7</accession>
<keyword evidence="1" id="KW-0436">Ligase</keyword>
<keyword evidence="6" id="KW-1185">Reference proteome</keyword>
<evidence type="ECO:0000256" key="4">
    <source>
        <dbReference type="SAM" id="MobiDB-lite"/>
    </source>
</evidence>
<dbReference type="GO" id="GO:0015631">
    <property type="term" value="F:tubulin binding"/>
    <property type="evidence" value="ECO:0007669"/>
    <property type="project" value="TreeGrafter"/>
</dbReference>
<name>A0A077ZYT7_STYLE</name>
<dbReference type="SUPFAM" id="SSF56059">
    <property type="entry name" value="Glutathione synthetase ATP-binding domain-like"/>
    <property type="match status" value="1"/>
</dbReference>